<dbReference type="AlphaFoldDB" id="A0A2A6M6P0"/>
<evidence type="ECO:0000259" key="2">
    <source>
        <dbReference type="Pfam" id="PF00144"/>
    </source>
</evidence>
<feature type="domain" description="Beta-lactamase-related" evidence="2">
    <location>
        <begin position="73"/>
        <end position="386"/>
    </location>
</feature>
<feature type="chain" id="PRO_5012517956" description="Beta-lactamase-related domain-containing protein" evidence="1">
    <location>
        <begin position="30"/>
        <end position="411"/>
    </location>
</feature>
<organism evidence="3 4">
    <name type="scientific">Rhizobium fredii</name>
    <name type="common">Sinorhizobium fredii</name>
    <dbReference type="NCBI Taxonomy" id="380"/>
    <lineage>
        <taxon>Bacteria</taxon>
        <taxon>Pseudomonadati</taxon>
        <taxon>Pseudomonadota</taxon>
        <taxon>Alphaproteobacteria</taxon>
        <taxon>Hyphomicrobiales</taxon>
        <taxon>Rhizobiaceae</taxon>
        <taxon>Sinorhizobium/Ensifer group</taxon>
        <taxon>Sinorhizobium</taxon>
    </lineage>
</organism>
<dbReference type="Proteomes" id="UP000220353">
    <property type="component" value="Unassembled WGS sequence"/>
</dbReference>
<dbReference type="SUPFAM" id="SSF56601">
    <property type="entry name" value="beta-lactamase/transpeptidase-like"/>
    <property type="match status" value="1"/>
</dbReference>
<name>A0A2A6M6P0_RHIFR</name>
<dbReference type="PANTHER" id="PTHR43283:SF14">
    <property type="entry name" value="BLL8153 PROTEIN"/>
    <property type="match status" value="1"/>
</dbReference>
<feature type="signal peptide" evidence="1">
    <location>
        <begin position="1"/>
        <end position="29"/>
    </location>
</feature>
<dbReference type="InterPro" id="IPR050789">
    <property type="entry name" value="Diverse_Enzym_Activities"/>
</dbReference>
<evidence type="ECO:0000313" key="3">
    <source>
        <dbReference type="EMBL" id="PDT50220.1"/>
    </source>
</evidence>
<dbReference type="EMBL" id="NWTC01000001">
    <property type="protein sequence ID" value="PDT50220.1"/>
    <property type="molecule type" value="Genomic_DNA"/>
</dbReference>
<evidence type="ECO:0000313" key="4">
    <source>
        <dbReference type="Proteomes" id="UP000220353"/>
    </source>
</evidence>
<comment type="caution">
    <text evidence="3">The sequence shown here is derived from an EMBL/GenBank/DDBJ whole genome shotgun (WGS) entry which is preliminary data.</text>
</comment>
<dbReference type="Gene3D" id="3.40.710.10">
    <property type="entry name" value="DD-peptidase/beta-lactamase superfamily"/>
    <property type="match status" value="1"/>
</dbReference>
<dbReference type="InterPro" id="IPR012338">
    <property type="entry name" value="Beta-lactam/transpept-like"/>
</dbReference>
<dbReference type="InterPro" id="IPR001466">
    <property type="entry name" value="Beta-lactam-related"/>
</dbReference>
<gene>
    <name evidence="3" type="ORF">CO661_00735</name>
</gene>
<reference evidence="3 4" key="1">
    <citation type="submission" date="2017-09" db="EMBL/GenBank/DDBJ databases">
        <title>Comparative genomics of rhizobia isolated from Phaseolus vulgaris in China.</title>
        <authorList>
            <person name="Tong W."/>
        </authorList>
    </citation>
    <scope>NUCLEOTIDE SEQUENCE [LARGE SCALE GENOMIC DNA]</scope>
    <source>
        <strain evidence="3 4">PCH1</strain>
    </source>
</reference>
<evidence type="ECO:0000256" key="1">
    <source>
        <dbReference type="SAM" id="SignalP"/>
    </source>
</evidence>
<accession>A0A2A6M6P0</accession>
<dbReference type="Pfam" id="PF00144">
    <property type="entry name" value="Beta-lactamase"/>
    <property type="match status" value="1"/>
</dbReference>
<protein>
    <recommendedName>
        <fullName evidence="2">Beta-lactamase-related domain-containing protein</fullName>
    </recommendedName>
</protein>
<sequence>MRYLRLRAKVTGCLAMATLLFGLAGGQPAGGATDNEPIRPPPKPSGLPKKIEIGDIRYVCRRGGATCRLSDFMEKARVCALLVVRDQKYRIEEFGPSDKFCKEKGARNGRKRLYGVASVAKSITSTLLGHVIAVTQGARTRQDFEAALSRPADHYVSDLHLLIPSAYVGVPLDRVLRMRSGVWWTEYGWNEVLSGAAFFSQRVRQLHEDVPHFARRYVLRTIWRPTFNYSALDTAIAAQAADDMLGGVRLTKFLETGIWAAIGAESEAMWGVDKAGTGIGPCCFKATVGDLARFGLLVLRRGKDRHGKEIIPEAWFDIATRSRGPADQIPLENRSFNADWPMHYGYFWWLNAKGTDFSAIGRDGQFIHIFPDNDTVIVQISDWNAWTNGDALEVDTFEAHTALVTTIGRLP</sequence>
<keyword evidence="1" id="KW-0732">Signal</keyword>
<dbReference type="PANTHER" id="PTHR43283">
    <property type="entry name" value="BETA-LACTAMASE-RELATED"/>
    <property type="match status" value="1"/>
</dbReference>
<proteinExistence type="predicted"/>